<keyword evidence="1" id="KW-0472">Membrane</keyword>
<evidence type="ECO:0000313" key="2">
    <source>
        <dbReference type="EMBL" id="MBR7824735.1"/>
    </source>
</evidence>
<gene>
    <name evidence="2" type="ORF">KDK95_00320</name>
</gene>
<dbReference type="EMBL" id="JAGSOH010000001">
    <property type="protein sequence ID" value="MBR7824735.1"/>
    <property type="molecule type" value="Genomic_DNA"/>
</dbReference>
<feature type="transmembrane region" description="Helical" evidence="1">
    <location>
        <begin position="43"/>
        <end position="62"/>
    </location>
</feature>
<comment type="caution">
    <text evidence="2">The sequence shown here is derived from an EMBL/GenBank/DDBJ whole genome shotgun (WGS) entry which is preliminary data.</text>
</comment>
<protein>
    <submittedName>
        <fullName evidence="2">Uncharacterized protein</fullName>
    </submittedName>
</protein>
<dbReference type="AlphaFoldDB" id="A0A941E258"/>
<reference evidence="2" key="1">
    <citation type="submission" date="2021-04" db="EMBL/GenBank/DDBJ databases">
        <title>Genome based classification of Actinospica acidithermotolerans sp. nov., an actinobacterium isolated from an Indonesian hot spring.</title>
        <authorList>
            <person name="Kusuma A.B."/>
            <person name="Putra K.E."/>
            <person name="Nafisah S."/>
            <person name="Loh J."/>
            <person name="Nouioui I."/>
            <person name="Goodfellow M."/>
        </authorList>
    </citation>
    <scope>NUCLEOTIDE SEQUENCE</scope>
    <source>
        <strain evidence="2">MGRD01-02</strain>
    </source>
</reference>
<dbReference type="RefSeq" id="WP_212515887.1">
    <property type="nucleotide sequence ID" value="NZ_JAGSOH010000001.1"/>
</dbReference>
<accession>A0A941E258</accession>
<evidence type="ECO:0000256" key="1">
    <source>
        <dbReference type="SAM" id="Phobius"/>
    </source>
</evidence>
<feature type="transmembrane region" description="Helical" evidence="1">
    <location>
        <begin position="14"/>
        <end position="37"/>
    </location>
</feature>
<dbReference type="Proteomes" id="UP000676325">
    <property type="component" value="Unassembled WGS sequence"/>
</dbReference>
<keyword evidence="1" id="KW-0812">Transmembrane</keyword>
<organism evidence="2 3">
    <name type="scientific">Actinospica acidithermotolerans</name>
    <dbReference type="NCBI Taxonomy" id="2828514"/>
    <lineage>
        <taxon>Bacteria</taxon>
        <taxon>Bacillati</taxon>
        <taxon>Actinomycetota</taxon>
        <taxon>Actinomycetes</taxon>
        <taxon>Catenulisporales</taxon>
        <taxon>Actinospicaceae</taxon>
        <taxon>Actinospica</taxon>
    </lineage>
</organism>
<evidence type="ECO:0000313" key="3">
    <source>
        <dbReference type="Proteomes" id="UP000676325"/>
    </source>
</evidence>
<sequence>MGGGADQPVRLARAILRIGSLAVAGWVLLACAVAALAGWLLPGYAGAAGVLAVLGFAAVPLWRFHRITPPASATVPLENADRSELALIVRQISAALGVPTPAAIELSPDCDAWLEPRQGGPVLVVGTPFLWWLRVSELRGLLAPVIAGLEAAHDPAVVRARRTVRRLDCAQRQGLLPWPRGLVAWVADGCRTRAEGMERVIAAHASQRARIVEPAGRVYAHEQVGLVAAAWERLLTRLAYPAWDAGYAPSALNAALVAALVELGERDRVGVGLADRLSERPGCDLLDEPGEVDRAVSAIVPVVYQDKAVETPLDWSDYTRLVAEPNLRKAAAAAPDHPLVAKTRALLLAPAPHTTITLIHDSGDGELPAGLRAVLQCGLVDLGYAAFAVDWLDGVVLRDRAGLTVPVDEIVHALVDYSDFTALREWLSYAAGL</sequence>
<keyword evidence="3" id="KW-1185">Reference proteome</keyword>
<proteinExistence type="predicted"/>
<name>A0A941E258_9ACTN</name>
<keyword evidence="1" id="KW-1133">Transmembrane helix</keyword>